<proteinExistence type="predicted"/>
<accession>A0A845AUD3</accession>
<dbReference type="RefSeq" id="WP_160779489.1">
    <property type="nucleotide sequence ID" value="NZ_BAAAZF010000001.1"/>
</dbReference>
<dbReference type="EMBL" id="WTYE01000001">
    <property type="protein sequence ID" value="MXP32116.1"/>
    <property type="molecule type" value="Genomic_DNA"/>
</dbReference>
<dbReference type="Proteomes" id="UP000446786">
    <property type="component" value="Unassembled WGS sequence"/>
</dbReference>
<reference evidence="1 2" key="1">
    <citation type="submission" date="2019-12" db="EMBL/GenBank/DDBJ databases">
        <title>Genomic-based taxomic classification of the family Erythrobacteraceae.</title>
        <authorList>
            <person name="Xu L."/>
        </authorList>
    </citation>
    <scope>NUCLEOTIDE SEQUENCE [LARGE SCALE GENOMIC DNA]</scope>
    <source>
        <strain evidence="1 2">JCM 16677</strain>
    </source>
</reference>
<keyword evidence="2" id="KW-1185">Reference proteome</keyword>
<dbReference type="OrthoDB" id="8446968at2"/>
<dbReference type="AlphaFoldDB" id="A0A845AUD3"/>
<evidence type="ECO:0008006" key="3">
    <source>
        <dbReference type="Google" id="ProtNLM"/>
    </source>
</evidence>
<gene>
    <name evidence="1" type="ORF">GRI94_09815</name>
</gene>
<evidence type="ECO:0000313" key="1">
    <source>
        <dbReference type="EMBL" id="MXP32116.1"/>
    </source>
</evidence>
<comment type="caution">
    <text evidence="1">The sequence shown here is derived from an EMBL/GenBank/DDBJ whole genome shotgun (WGS) entry which is preliminary data.</text>
</comment>
<sequence length="216" mass="24730">MADRRLANFVRRYTTLSSALETLKQDKLVLLSPSKWDDSNDTFLMDLYRSQVEARSVLAMCCTMARETYHHWRVFTDGIEGICIEFKRAPLEDAISGLASVRAGPVEYLKVKELRELGPDQTHRLPFIKRDGYAAEIEWRIVAECDEVHEFKDIAIQKEWINSITFNPWMPPSLVSNLRDIIRTIAPDANFSLRASSLTNSKQWKDAGRGLVAKPV</sequence>
<evidence type="ECO:0000313" key="2">
    <source>
        <dbReference type="Proteomes" id="UP000446786"/>
    </source>
</evidence>
<protein>
    <recommendedName>
        <fullName evidence="3">DUF2971 domain-containing protein</fullName>
    </recommendedName>
</protein>
<organism evidence="1 2">
    <name type="scientific">Parerythrobacter jejuensis</name>
    <dbReference type="NCBI Taxonomy" id="795812"/>
    <lineage>
        <taxon>Bacteria</taxon>
        <taxon>Pseudomonadati</taxon>
        <taxon>Pseudomonadota</taxon>
        <taxon>Alphaproteobacteria</taxon>
        <taxon>Sphingomonadales</taxon>
        <taxon>Erythrobacteraceae</taxon>
        <taxon>Parerythrobacter</taxon>
    </lineage>
</organism>
<name>A0A845AUD3_9SPHN</name>